<dbReference type="AlphaFoldDB" id="A0A438GAS4"/>
<gene>
    <name evidence="1" type="ORF">CK203_061357</name>
</gene>
<dbReference type="PANTHER" id="PTHR34427:SF5">
    <property type="entry name" value="DUF4283 DOMAIN-CONTAINING PROTEIN"/>
    <property type="match status" value="1"/>
</dbReference>
<evidence type="ECO:0000313" key="1">
    <source>
        <dbReference type="EMBL" id="RVW69280.1"/>
    </source>
</evidence>
<reference evidence="1 2" key="1">
    <citation type="journal article" date="2018" name="PLoS Genet.">
        <title>Population sequencing reveals clonal diversity and ancestral inbreeding in the grapevine cultivar Chardonnay.</title>
        <authorList>
            <person name="Roach M.J."/>
            <person name="Johnson D.L."/>
            <person name="Bohlmann J."/>
            <person name="van Vuuren H.J."/>
            <person name="Jones S.J."/>
            <person name="Pretorius I.S."/>
            <person name="Schmidt S.A."/>
            <person name="Borneman A.R."/>
        </authorList>
    </citation>
    <scope>NUCLEOTIDE SEQUENCE [LARGE SCALE GENOMIC DNA]</scope>
    <source>
        <strain evidence="2">cv. Chardonnay</strain>
        <tissue evidence="1">Leaf</tissue>
    </source>
</reference>
<name>A0A438GAS4_VITVI</name>
<accession>A0A438GAS4</accession>
<protein>
    <submittedName>
        <fullName evidence="1">Uncharacterized protein</fullName>
    </submittedName>
</protein>
<proteinExistence type="predicted"/>
<comment type="caution">
    <text evidence="1">The sequence shown here is derived from an EMBL/GenBank/DDBJ whole genome shotgun (WGS) entry which is preliminary data.</text>
</comment>
<organism evidence="1 2">
    <name type="scientific">Vitis vinifera</name>
    <name type="common">Grape</name>
    <dbReference type="NCBI Taxonomy" id="29760"/>
    <lineage>
        <taxon>Eukaryota</taxon>
        <taxon>Viridiplantae</taxon>
        <taxon>Streptophyta</taxon>
        <taxon>Embryophyta</taxon>
        <taxon>Tracheophyta</taxon>
        <taxon>Spermatophyta</taxon>
        <taxon>Magnoliopsida</taxon>
        <taxon>eudicotyledons</taxon>
        <taxon>Gunneridae</taxon>
        <taxon>Pentapetalae</taxon>
        <taxon>rosids</taxon>
        <taxon>Vitales</taxon>
        <taxon>Vitaceae</taxon>
        <taxon>Viteae</taxon>
        <taxon>Vitis</taxon>
    </lineage>
</organism>
<dbReference type="PANTHER" id="PTHR34427">
    <property type="entry name" value="DUF4283 DOMAIN PROTEIN"/>
    <property type="match status" value="1"/>
</dbReference>
<sequence length="361" mass="41753">MMEESDRICIRELGNGKEDGRKTGGPTRWCVMRTRGVLSPVRHCGPGEEKLQHLHPERQRSKGWLVFNGRDLTELGLVQLPRSKGRVVVRVEVREKDLSRNLNKLVHCLVGLGTLAQLKGKVLLEFELLAKLRKLLTMEKSRLGSIFYAWRDGALRRGVWWKERKKSEAWVRIVGLPVTLWDPAILRRIREECEGFLAVNSHMKKLEDLQWAQILVKTNREDLSNMVKIWVEEQRREENRIKKEVGGEVSARASKHVMEEEGNTRLETLLQSVNRKWEQRAGRGVLRILFEAITVEEYYDFSRVVCETVQEETPLCMINAPGFIEGGTVTRWELLELNNGSNKERRAELSSVQIKPQEEKG</sequence>
<evidence type="ECO:0000313" key="2">
    <source>
        <dbReference type="Proteomes" id="UP000288805"/>
    </source>
</evidence>
<dbReference type="EMBL" id="QGNW01000502">
    <property type="protein sequence ID" value="RVW69280.1"/>
    <property type="molecule type" value="Genomic_DNA"/>
</dbReference>
<dbReference type="Proteomes" id="UP000288805">
    <property type="component" value="Unassembled WGS sequence"/>
</dbReference>